<gene>
    <name evidence="1" type="ORF">HGH92_26515</name>
</gene>
<organism evidence="1 2">
    <name type="scientific">Chitinophaga varians</name>
    <dbReference type="NCBI Taxonomy" id="2202339"/>
    <lineage>
        <taxon>Bacteria</taxon>
        <taxon>Pseudomonadati</taxon>
        <taxon>Bacteroidota</taxon>
        <taxon>Chitinophagia</taxon>
        <taxon>Chitinophagales</taxon>
        <taxon>Chitinophagaceae</taxon>
        <taxon>Chitinophaga</taxon>
    </lineage>
</organism>
<accession>A0A847RYM5</accession>
<name>A0A847RYM5_9BACT</name>
<dbReference type="AlphaFoldDB" id="A0A847RYM5"/>
<keyword evidence="2" id="KW-1185">Reference proteome</keyword>
<protein>
    <submittedName>
        <fullName evidence="1">Uncharacterized protein</fullName>
    </submittedName>
</protein>
<reference evidence="1 2" key="1">
    <citation type="submission" date="2020-04" db="EMBL/GenBank/DDBJ databases">
        <authorList>
            <person name="Yin C."/>
        </authorList>
    </citation>
    <scope>NUCLEOTIDE SEQUENCE [LARGE SCALE GENOMIC DNA]</scope>
    <source>
        <strain evidence="1 2">Ae27</strain>
    </source>
</reference>
<dbReference type="RefSeq" id="WP_168873827.1">
    <property type="nucleotide sequence ID" value="NZ_JABAIA010000003.1"/>
</dbReference>
<evidence type="ECO:0000313" key="1">
    <source>
        <dbReference type="EMBL" id="NLR67886.1"/>
    </source>
</evidence>
<dbReference type="Proteomes" id="UP000570474">
    <property type="component" value="Unassembled WGS sequence"/>
</dbReference>
<sequence>MLQNSNSYALEWFDIFITRTLPSTPTGTITADFSRNIIEESLHEKEKARIAFFNQVFQAVNEEALRLTVNRFQMAIVRLLDQLHHHPPGHKLETKVISSMQRDLKDLLEIIERSFNKYFDLDQKVPESYIAICKSDVKKKLNGLMNFFVEREQDMDLVAIVETFIKNFISENQRSHVNYREFLYMKNAWEELNNSTLYCEDNLQFPLLIDVLIRINFNGHMFVDYFVNRYSLERILAAESNEERIRVINSIRKSIRQREKIPNLKYRADLPDVIIQIDELLSDEVTTVEVKDGGDIKVQTSLPVPLLGAITRLMKDKGIIVNDNVTKLLEFISLNFTTTKTANISYTHLHSSYYSIDRRIKERLYDILMDLAKKCRSY</sequence>
<comment type="caution">
    <text evidence="1">The sequence shown here is derived from an EMBL/GenBank/DDBJ whole genome shotgun (WGS) entry which is preliminary data.</text>
</comment>
<evidence type="ECO:0000313" key="2">
    <source>
        <dbReference type="Proteomes" id="UP000570474"/>
    </source>
</evidence>
<dbReference type="EMBL" id="JABAIA010000003">
    <property type="protein sequence ID" value="NLR67886.1"/>
    <property type="molecule type" value="Genomic_DNA"/>
</dbReference>
<proteinExistence type="predicted"/>